<reference evidence="1" key="4">
    <citation type="journal article" date="2022" name="PLoS Pathog.">
        <title>Chromosome-level genome of Schistosoma haematobium underpins genome-wide explorations of molecular variation.</title>
        <authorList>
            <person name="Stroehlein A.J."/>
            <person name="Korhonen P.K."/>
            <person name="Lee V.V."/>
            <person name="Ralph S.A."/>
            <person name="Mentink-Kane M."/>
            <person name="You H."/>
            <person name="McManus D.P."/>
            <person name="Tchuente L.T."/>
            <person name="Stothard J.R."/>
            <person name="Kaur P."/>
            <person name="Dudchenko O."/>
            <person name="Aiden E.L."/>
            <person name="Yang B."/>
            <person name="Yang H."/>
            <person name="Emery A.M."/>
            <person name="Webster B.L."/>
            <person name="Brindley P.J."/>
            <person name="Rollinson D."/>
            <person name="Chang B.C.H."/>
            <person name="Gasser R.B."/>
            <person name="Young N.D."/>
        </authorList>
    </citation>
    <scope>NUCLEOTIDE SEQUENCE</scope>
</reference>
<dbReference type="InterPro" id="IPR043502">
    <property type="entry name" value="DNA/RNA_pol_sf"/>
</dbReference>
<dbReference type="GeneID" id="75576372"/>
<dbReference type="CTD" id="75576372"/>
<dbReference type="AlphaFoldDB" id="A0A922IPL8"/>
<dbReference type="InterPro" id="IPR050951">
    <property type="entry name" value="Retrovirus_Pol_polyprotein"/>
</dbReference>
<sequence>MLKHQVSIHMDKSKASISGVVVHLQHHEMPTEPVAQVGISEIVRQVQDNQIISEKDRRATIDVLQQFSSVFSGNVSGNRTTTVQHSILTGDYMPLRQPPRRVPVHYQPQLESMIREILEKKIIVPHSSPWASPIVLVRKKDSSLRLCIDSRRPNAITKRDSFPLPRIDATLDAMKGACWFSALDPAS</sequence>
<protein>
    <submittedName>
        <fullName evidence="1">Transposon Ty3-G Gag-Pol polyprotein</fullName>
    </submittedName>
</protein>
<gene>
    <name evidence="1" type="primary">TY3BG_3</name>
    <name evidence="1" type="ORF">MS3_00000447</name>
</gene>
<reference evidence="1" key="3">
    <citation type="submission" date="2021-06" db="EMBL/GenBank/DDBJ databases">
        <title>Chromosome-level genome assembly for S. haematobium.</title>
        <authorList>
            <person name="Stroehlein A.J."/>
        </authorList>
    </citation>
    <scope>NUCLEOTIDE SEQUENCE</scope>
</reference>
<evidence type="ECO:0000313" key="1">
    <source>
        <dbReference type="EMBL" id="KAH9583285.1"/>
    </source>
</evidence>
<name>A0A922IPL8_SCHHA</name>
<dbReference type="KEGG" id="shx:MS3_00000447"/>
<organism evidence="1 2">
    <name type="scientific">Schistosoma haematobium</name>
    <name type="common">Blood fluke</name>
    <dbReference type="NCBI Taxonomy" id="6185"/>
    <lineage>
        <taxon>Eukaryota</taxon>
        <taxon>Metazoa</taxon>
        <taxon>Spiralia</taxon>
        <taxon>Lophotrochozoa</taxon>
        <taxon>Platyhelminthes</taxon>
        <taxon>Trematoda</taxon>
        <taxon>Digenea</taxon>
        <taxon>Strigeidida</taxon>
        <taxon>Schistosomatoidea</taxon>
        <taxon>Schistosomatidae</taxon>
        <taxon>Schistosoma</taxon>
    </lineage>
</organism>
<accession>A0A922IPL8</accession>
<dbReference type="PANTHER" id="PTHR37984:SF5">
    <property type="entry name" value="PROTEIN NYNRIN-LIKE"/>
    <property type="match status" value="1"/>
</dbReference>
<dbReference type="SUPFAM" id="SSF56672">
    <property type="entry name" value="DNA/RNA polymerases"/>
    <property type="match status" value="1"/>
</dbReference>
<dbReference type="RefSeq" id="XP_051066615.1">
    <property type="nucleotide sequence ID" value="XM_051208213.1"/>
</dbReference>
<dbReference type="PANTHER" id="PTHR37984">
    <property type="entry name" value="PROTEIN CBG26694"/>
    <property type="match status" value="1"/>
</dbReference>
<proteinExistence type="predicted"/>
<reference evidence="1" key="2">
    <citation type="journal article" date="2019" name="Gigascience">
        <title>High-quality Schistosoma haematobium genome achieved by single-molecule and long-range sequencing.</title>
        <authorList>
            <person name="Stroehlein A.J."/>
            <person name="Korhonen P.K."/>
            <person name="Chong T.M."/>
            <person name="Lim Y.L."/>
            <person name="Chan K.G."/>
            <person name="Webster B."/>
            <person name="Rollinson D."/>
            <person name="Brindley P.J."/>
            <person name="Gasser R.B."/>
            <person name="Young N.D."/>
        </authorList>
    </citation>
    <scope>NUCLEOTIDE SEQUENCE</scope>
</reference>
<evidence type="ECO:0000313" key="2">
    <source>
        <dbReference type="Proteomes" id="UP000471633"/>
    </source>
</evidence>
<dbReference type="Gene3D" id="3.10.10.10">
    <property type="entry name" value="HIV Type 1 Reverse Transcriptase, subunit A, domain 1"/>
    <property type="match status" value="1"/>
</dbReference>
<comment type="caution">
    <text evidence="1">The sequence shown here is derived from an EMBL/GenBank/DDBJ whole genome shotgun (WGS) entry which is preliminary data.</text>
</comment>
<dbReference type="Proteomes" id="UP000471633">
    <property type="component" value="Unassembled WGS sequence"/>
</dbReference>
<reference evidence="1" key="1">
    <citation type="journal article" date="2012" name="Nat. Genet.">
        <title>Whole-genome sequence of Schistosoma haematobium.</title>
        <authorList>
            <person name="Young N.D."/>
            <person name="Jex A.R."/>
            <person name="Li B."/>
            <person name="Liu S."/>
            <person name="Yang L."/>
            <person name="Xiong Z."/>
            <person name="Li Y."/>
            <person name="Cantacessi C."/>
            <person name="Hall R.S."/>
            <person name="Xu X."/>
            <person name="Chen F."/>
            <person name="Wu X."/>
            <person name="Zerlotini A."/>
            <person name="Oliveira G."/>
            <person name="Hofmann A."/>
            <person name="Zhang G."/>
            <person name="Fang X."/>
            <person name="Kang Y."/>
            <person name="Campbell B.E."/>
            <person name="Loukas A."/>
            <person name="Ranganathan S."/>
            <person name="Rollinson D."/>
            <person name="Rinaldi G."/>
            <person name="Brindley P.J."/>
            <person name="Yang H."/>
            <person name="Wang J."/>
            <person name="Wang J."/>
            <person name="Gasser R.B."/>
        </authorList>
    </citation>
    <scope>NUCLEOTIDE SEQUENCE</scope>
</reference>
<dbReference type="EMBL" id="AMPZ03000005">
    <property type="protein sequence ID" value="KAH9583285.1"/>
    <property type="molecule type" value="Genomic_DNA"/>
</dbReference>
<keyword evidence="2" id="KW-1185">Reference proteome</keyword>